<sequence>MHLQKPALVQMDGLLLHPLVGETKQDDIPVRMKSYESLKHAHSKNGTDLSYPKQSKRDAQKKRIHPFTIQQTRGYFHIT</sequence>
<dbReference type="Gene3D" id="3.40.50.620">
    <property type="entry name" value="HUPs"/>
    <property type="match status" value="1"/>
</dbReference>
<feature type="region of interest" description="Disordered" evidence="1">
    <location>
        <begin position="38"/>
        <end position="65"/>
    </location>
</feature>
<dbReference type="Proteomes" id="UP001319060">
    <property type="component" value="Unassembled WGS sequence"/>
</dbReference>
<evidence type="ECO:0000259" key="2">
    <source>
        <dbReference type="Pfam" id="PF01747"/>
    </source>
</evidence>
<evidence type="ECO:0000313" key="4">
    <source>
        <dbReference type="Proteomes" id="UP001319060"/>
    </source>
</evidence>
<dbReference type="EMBL" id="JAFHKS010000043">
    <property type="protein sequence ID" value="MBN3546068.1"/>
    <property type="molecule type" value="Genomic_DNA"/>
</dbReference>
<proteinExistence type="predicted"/>
<keyword evidence="4" id="KW-1185">Reference proteome</keyword>
<dbReference type="RefSeq" id="WP_188402885.1">
    <property type="nucleotide sequence ID" value="NZ_BMCE01000002.1"/>
</dbReference>
<gene>
    <name evidence="3" type="ORF">JYA64_12240</name>
</gene>
<accession>A0ABS2ZCZ9</accession>
<dbReference type="InterPro" id="IPR024951">
    <property type="entry name" value="Sulfurylase_cat_dom"/>
</dbReference>
<dbReference type="InterPro" id="IPR014729">
    <property type="entry name" value="Rossmann-like_a/b/a_fold"/>
</dbReference>
<name>A0ABS2ZCZ9_9BACL</name>
<reference evidence="3 4" key="1">
    <citation type="submission" date="2021-01" db="EMBL/GenBank/DDBJ databases">
        <title>Genome Sequencing of Type Strains.</title>
        <authorList>
            <person name="Lemaire J.F."/>
            <person name="Inderbitzin P."/>
            <person name="Collins S.B."/>
            <person name="Wespe N."/>
            <person name="Knight-Connoni V."/>
        </authorList>
    </citation>
    <scope>NUCLEOTIDE SEQUENCE [LARGE SCALE GENOMIC DNA]</scope>
    <source>
        <strain evidence="3 4">DSM 14730</strain>
    </source>
</reference>
<comment type="caution">
    <text evidence="3">The sequence shown here is derived from an EMBL/GenBank/DDBJ whole genome shotgun (WGS) entry which is preliminary data.</text>
</comment>
<dbReference type="Pfam" id="PF01747">
    <property type="entry name" value="ATP-sulfurylase"/>
    <property type="match status" value="1"/>
</dbReference>
<protein>
    <recommendedName>
        <fullName evidence="2">Sulphate adenylyltransferase catalytic domain-containing protein</fullName>
    </recommendedName>
</protein>
<evidence type="ECO:0000313" key="3">
    <source>
        <dbReference type="EMBL" id="MBN3546068.1"/>
    </source>
</evidence>
<feature type="domain" description="Sulphate adenylyltransferase catalytic" evidence="2">
    <location>
        <begin position="2"/>
        <end position="54"/>
    </location>
</feature>
<organism evidence="3 4">
    <name type="scientific">Fictibacillus barbaricus</name>
    <dbReference type="NCBI Taxonomy" id="182136"/>
    <lineage>
        <taxon>Bacteria</taxon>
        <taxon>Bacillati</taxon>
        <taxon>Bacillota</taxon>
        <taxon>Bacilli</taxon>
        <taxon>Bacillales</taxon>
        <taxon>Fictibacillaceae</taxon>
        <taxon>Fictibacillus</taxon>
    </lineage>
</organism>
<evidence type="ECO:0000256" key="1">
    <source>
        <dbReference type="SAM" id="MobiDB-lite"/>
    </source>
</evidence>